<dbReference type="EMBL" id="MBFT01000571">
    <property type="protein sequence ID" value="PVU89129.1"/>
    <property type="molecule type" value="Genomic_DNA"/>
</dbReference>
<dbReference type="AlphaFoldDB" id="A0A2T9Y9X8"/>
<sequence>MNFKAQTLPAGYTQINTSLLTNCNSTQSSNCLVSVCDVKNLSTMDMSMINDTTAKNCTCKLVSDMLTTYNVTLPNGEIHYNDKIQKCSGAKSYKWKSSVLLLGLLAFFI</sequence>
<name>A0A2T9Y9X8_9FUNG</name>
<reference evidence="1 2" key="1">
    <citation type="journal article" date="2018" name="MBio">
        <title>Comparative Genomics Reveals the Core Gene Toolbox for the Fungus-Insect Symbiosis.</title>
        <authorList>
            <person name="Wang Y."/>
            <person name="Stata M."/>
            <person name="Wang W."/>
            <person name="Stajich J.E."/>
            <person name="White M.M."/>
            <person name="Moncalvo J.M."/>
        </authorList>
    </citation>
    <scope>NUCLEOTIDE SEQUENCE [LARGE SCALE GENOMIC DNA]</scope>
    <source>
        <strain evidence="1 2">AUS-77-4</strain>
    </source>
</reference>
<proteinExistence type="predicted"/>
<evidence type="ECO:0000313" key="1">
    <source>
        <dbReference type="EMBL" id="PVU89129.1"/>
    </source>
</evidence>
<organism evidence="1 2">
    <name type="scientific">Furculomyces boomerangus</name>
    <dbReference type="NCBI Taxonomy" id="61424"/>
    <lineage>
        <taxon>Eukaryota</taxon>
        <taxon>Fungi</taxon>
        <taxon>Fungi incertae sedis</taxon>
        <taxon>Zoopagomycota</taxon>
        <taxon>Kickxellomycotina</taxon>
        <taxon>Harpellomycetes</taxon>
        <taxon>Harpellales</taxon>
        <taxon>Harpellaceae</taxon>
        <taxon>Furculomyces</taxon>
    </lineage>
</organism>
<dbReference type="Proteomes" id="UP000245699">
    <property type="component" value="Unassembled WGS sequence"/>
</dbReference>
<evidence type="ECO:0000313" key="2">
    <source>
        <dbReference type="Proteomes" id="UP000245699"/>
    </source>
</evidence>
<accession>A0A2T9Y9X8</accession>
<comment type="caution">
    <text evidence="1">The sequence shown here is derived from an EMBL/GenBank/DDBJ whole genome shotgun (WGS) entry which is preliminary data.</text>
</comment>
<gene>
    <name evidence="1" type="ORF">BB559_005225</name>
</gene>
<protein>
    <submittedName>
        <fullName evidence="1">Uncharacterized protein</fullName>
    </submittedName>
</protein>
<keyword evidence="2" id="KW-1185">Reference proteome</keyword>